<proteinExistence type="predicted"/>
<dbReference type="Proteomes" id="UP001420932">
    <property type="component" value="Unassembled WGS sequence"/>
</dbReference>
<feature type="region of interest" description="Disordered" evidence="1">
    <location>
        <begin position="69"/>
        <end position="100"/>
    </location>
</feature>
<name>A0AAP0PCD6_9MAGN</name>
<organism evidence="2 3">
    <name type="scientific">Stephania yunnanensis</name>
    <dbReference type="NCBI Taxonomy" id="152371"/>
    <lineage>
        <taxon>Eukaryota</taxon>
        <taxon>Viridiplantae</taxon>
        <taxon>Streptophyta</taxon>
        <taxon>Embryophyta</taxon>
        <taxon>Tracheophyta</taxon>
        <taxon>Spermatophyta</taxon>
        <taxon>Magnoliopsida</taxon>
        <taxon>Ranunculales</taxon>
        <taxon>Menispermaceae</taxon>
        <taxon>Menispermoideae</taxon>
        <taxon>Cissampelideae</taxon>
        <taxon>Stephania</taxon>
    </lineage>
</organism>
<dbReference type="AlphaFoldDB" id="A0AAP0PCD6"/>
<accession>A0AAP0PCD6</accession>
<evidence type="ECO:0000256" key="1">
    <source>
        <dbReference type="SAM" id="MobiDB-lite"/>
    </source>
</evidence>
<evidence type="ECO:0000313" key="3">
    <source>
        <dbReference type="Proteomes" id="UP001420932"/>
    </source>
</evidence>
<feature type="compositionally biased region" description="Low complexity" evidence="1">
    <location>
        <begin position="77"/>
        <end position="86"/>
    </location>
</feature>
<gene>
    <name evidence="2" type="ORF">Syun_014926</name>
</gene>
<evidence type="ECO:0000313" key="2">
    <source>
        <dbReference type="EMBL" id="KAK9135596.1"/>
    </source>
</evidence>
<reference evidence="2 3" key="1">
    <citation type="submission" date="2024-01" db="EMBL/GenBank/DDBJ databases">
        <title>Genome assemblies of Stephania.</title>
        <authorList>
            <person name="Yang L."/>
        </authorList>
    </citation>
    <scope>NUCLEOTIDE SEQUENCE [LARGE SCALE GENOMIC DNA]</scope>
    <source>
        <strain evidence="2">YNDBR</strain>
        <tissue evidence="2">Leaf</tissue>
    </source>
</reference>
<feature type="region of interest" description="Disordered" evidence="1">
    <location>
        <begin position="25"/>
        <end position="49"/>
    </location>
</feature>
<keyword evidence="3" id="KW-1185">Reference proteome</keyword>
<protein>
    <submittedName>
        <fullName evidence="2">Uncharacterized protein</fullName>
    </submittedName>
</protein>
<feature type="compositionally biased region" description="Polar residues" evidence="1">
    <location>
        <begin position="25"/>
        <end position="41"/>
    </location>
</feature>
<comment type="caution">
    <text evidence="2">The sequence shown here is derived from an EMBL/GenBank/DDBJ whole genome shotgun (WGS) entry which is preliminary data.</text>
</comment>
<sequence>MVELIVELYDPNLSLSWELALIDKPNTSDNAPVTQTGNAPTVHNPPATHPIQAGPAVADEAHVQAEIVPPTPETPAEDTPSTPTDTGVRATAETRHAREF</sequence>
<dbReference type="EMBL" id="JBBNAF010000006">
    <property type="protein sequence ID" value="KAK9135596.1"/>
    <property type="molecule type" value="Genomic_DNA"/>
</dbReference>